<evidence type="ECO:0000313" key="2">
    <source>
        <dbReference type="Proteomes" id="UP000179243"/>
    </source>
</evidence>
<name>A0A1F7FE95_UNCRA</name>
<dbReference type="AlphaFoldDB" id="A0A1F7FE95"/>
<protein>
    <recommendedName>
        <fullName evidence="3">Transposase</fullName>
    </recommendedName>
</protein>
<organism evidence="1 2">
    <name type="scientific">Candidatus Raymondbacteria bacterium RIFOXYD12_FULL_49_13</name>
    <dbReference type="NCBI Taxonomy" id="1817890"/>
    <lineage>
        <taxon>Bacteria</taxon>
        <taxon>Raymondiibacteriota</taxon>
    </lineage>
</organism>
<dbReference type="Proteomes" id="UP000179243">
    <property type="component" value="Unassembled WGS sequence"/>
</dbReference>
<sequence length="139" mass="16322">MVLEERLFSSALVSSVKREELDFLYVHQELQRRGVTLQLLCEEYRKTHSQGYQYSRFCERYRSWAHGLKIYMRQVHKGGEKVYVDYSGKRPHIVDSATGEIQEKELLVMVWGASNYTYVEAQDSQVDEYGNTKSRQTVA</sequence>
<accession>A0A1F7FE95</accession>
<evidence type="ECO:0008006" key="3">
    <source>
        <dbReference type="Google" id="ProtNLM"/>
    </source>
</evidence>
<proteinExistence type="predicted"/>
<evidence type="ECO:0000313" key="1">
    <source>
        <dbReference type="EMBL" id="OGK05010.1"/>
    </source>
</evidence>
<reference evidence="1 2" key="1">
    <citation type="journal article" date="2016" name="Nat. Commun.">
        <title>Thousands of microbial genomes shed light on interconnected biogeochemical processes in an aquifer system.</title>
        <authorList>
            <person name="Anantharaman K."/>
            <person name="Brown C.T."/>
            <person name="Hug L.A."/>
            <person name="Sharon I."/>
            <person name="Castelle C.J."/>
            <person name="Probst A.J."/>
            <person name="Thomas B.C."/>
            <person name="Singh A."/>
            <person name="Wilkins M.J."/>
            <person name="Karaoz U."/>
            <person name="Brodie E.L."/>
            <person name="Williams K.H."/>
            <person name="Hubbard S.S."/>
            <person name="Banfield J.F."/>
        </authorList>
    </citation>
    <scope>NUCLEOTIDE SEQUENCE [LARGE SCALE GENOMIC DNA]</scope>
</reference>
<comment type="caution">
    <text evidence="1">The sequence shown here is derived from an EMBL/GenBank/DDBJ whole genome shotgun (WGS) entry which is preliminary data.</text>
</comment>
<dbReference type="EMBL" id="MFYX01000064">
    <property type="protein sequence ID" value="OGK05010.1"/>
    <property type="molecule type" value="Genomic_DNA"/>
</dbReference>
<gene>
    <name evidence="1" type="ORF">A2519_10055</name>
</gene>